<name>A0A838ZMM7_9FLAO</name>
<dbReference type="EC" id="2.6.1.85" evidence="2"/>
<evidence type="ECO:0000313" key="2">
    <source>
        <dbReference type="EMBL" id="MBA5628856.1"/>
    </source>
</evidence>
<keyword evidence="3" id="KW-1185">Reference proteome</keyword>
<dbReference type="PRINTS" id="PR00095">
    <property type="entry name" value="ANTSNTHASEI"/>
</dbReference>
<keyword evidence="2" id="KW-0808">Transferase</keyword>
<dbReference type="GO" id="GO:0000162">
    <property type="term" value="P:L-tryptophan biosynthetic process"/>
    <property type="evidence" value="ECO:0007669"/>
    <property type="project" value="TreeGrafter"/>
</dbReference>
<reference evidence="2 3" key="1">
    <citation type="submission" date="2020-07" db="EMBL/GenBank/DDBJ databases">
        <title>Moheibacter lacus sp. nov., a member of the family Flavobacteriaceae isolated from freshwater lake sediment.</title>
        <authorList>
            <person name="Liu Y."/>
        </authorList>
    </citation>
    <scope>NUCLEOTIDE SEQUENCE [LARGE SCALE GENOMIC DNA]</scope>
    <source>
        <strain evidence="2 3">BDHS18</strain>
    </source>
</reference>
<dbReference type="Proteomes" id="UP000552241">
    <property type="component" value="Unassembled WGS sequence"/>
</dbReference>
<dbReference type="NCBIfam" id="NF005486">
    <property type="entry name" value="PRK07093.1"/>
    <property type="match status" value="1"/>
</dbReference>
<evidence type="ECO:0000259" key="1">
    <source>
        <dbReference type="Pfam" id="PF00425"/>
    </source>
</evidence>
<dbReference type="InterPro" id="IPR005801">
    <property type="entry name" value="ADC_synthase"/>
</dbReference>
<dbReference type="RefSeq" id="WP_182042437.1">
    <property type="nucleotide sequence ID" value="NZ_JACDZE010000001.1"/>
</dbReference>
<dbReference type="AlphaFoldDB" id="A0A838ZMM7"/>
<feature type="domain" description="Chorismate-utilising enzyme C-terminal" evidence="1">
    <location>
        <begin position="68"/>
        <end position="312"/>
    </location>
</feature>
<protein>
    <submittedName>
        <fullName evidence="2">Aminodeoxychorismate synthase component I</fullName>
        <ecNumber evidence="2">2.6.1.85</ecNumber>
    </submittedName>
</protein>
<sequence>MLFQDQIFERMNELGTRQVPFLFVIDFLKEKGKVIPLEELTDEIQFQIDSISEEFKDKVELKKYPISFETYQKEFEIVHQNLHYGNSFLTNLTCETPIEINLSLEEIYQFSEAKYKFYWKDQFVCFSPETFVKIKDGKIFSYPMKGTIDASIENAKEKILSDQKEMAEHYTIVDLIRNDLSRVAKKVSVPRFRFIDEIQTNDKNLLQVSSEISGELPENYAENLGSIFEKLLPAGSICGAPKEKTIEIICKAESYKRGFYTGVFGVFDGNDVDSAVMIRFIEQTPKGKVFKSGGGITHQSNAENEFNEMIQKVYVPIH</sequence>
<organism evidence="2 3">
    <name type="scientific">Moheibacter lacus</name>
    <dbReference type="NCBI Taxonomy" id="2745851"/>
    <lineage>
        <taxon>Bacteria</taxon>
        <taxon>Pseudomonadati</taxon>
        <taxon>Bacteroidota</taxon>
        <taxon>Flavobacteriia</taxon>
        <taxon>Flavobacteriales</taxon>
        <taxon>Weeksellaceae</taxon>
        <taxon>Moheibacter</taxon>
    </lineage>
</organism>
<comment type="caution">
    <text evidence="2">The sequence shown here is derived from an EMBL/GenBank/DDBJ whole genome shotgun (WGS) entry which is preliminary data.</text>
</comment>
<dbReference type="InterPro" id="IPR015890">
    <property type="entry name" value="Chorismate_C"/>
</dbReference>
<dbReference type="PANTHER" id="PTHR11236:SF50">
    <property type="entry name" value="AMINODEOXYCHORISMATE SYNTHASE COMPONENT 1"/>
    <property type="match status" value="1"/>
</dbReference>
<keyword evidence="2" id="KW-0032">Aminotransferase</keyword>
<dbReference type="InterPro" id="IPR019999">
    <property type="entry name" value="Anth_synth_I-like"/>
</dbReference>
<evidence type="ECO:0000313" key="3">
    <source>
        <dbReference type="Proteomes" id="UP000552241"/>
    </source>
</evidence>
<accession>A0A838ZMM7</accession>
<dbReference type="SUPFAM" id="SSF56322">
    <property type="entry name" value="ADC synthase"/>
    <property type="match status" value="1"/>
</dbReference>
<dbReference type="Pfam" id="PF00425">
    <property type="entry name" value="Chorismate_bind"/>
    <property type="match status" value="1"/>
</dbReference>
<dbReference type="GO" id="GO:0046820">
    <property type="term" value="F:4-amino-4-deoxychorismate synthase activity"/>
    <property type="evidence" value="ECO:0007669"/>
    <property type="project" value="UniProtKB-EC"/>
</dbReference>
<dbReference type="EMBL" id="JACDZE010000001">
    <property type="protein sequence ID" value="MBA5628856.1"/>
    <property type="molecule type" value="Genomic_DNA"/>
</dbReference>
<gene>
    <name evidence="2" type="ORF">HU137_03615</name>
</gene>
<proteinExistence type="predicted"/>
<dbReference type="Gene3D" id="3.60.120.10">
    <property type="entry name" value="Anthranilate synthase"/>
    <property type="match status" value="1"/>
</dbReference>
<dbReference type="PANTHER" id="PTHR11236">
    <property type="entry name" value="AMINOBENZOATE/ANTHRANILATE SYNTHASE"/>
    <property type="match status" value="1"/>
</dbReference>